<evidence type="ECO:0000313" key="4">
    <source>
        <dbReference type="WBParaSite" id="SRDH1_68410.1"/>
    </source>
</evidence>
<feature type="region of interest" description="Disordered" evidence="1">
    <location>
        <begin position="896"/>
        <end position="921"/>
    </location>
</feature>
<evidence type="ECO:0000256" key="1">
    <source>
        <dbReference type="SAM" id="MobiDB-lite"/>
    </source>
</evidence>
<dbReference type="Gene3D" id="3.30.530.20">
    <property type="match status" value="1"/>
</dbReference>
<dbReference type="GO" id="GO:0031210">
    <property type="term" value="F:phosphatidylcholine binding"/>
    <property type="evidence" value="ECO:0007669"/>
    <property type="project" value="TreeGrafter"/>
</dbReference>
<dbReference type="PRINTS" id="PR00391">
    <property type="entry name" value="PITRANSFER"/>
</dbReference>
<feature type="region of interest" description="Disordered" evidence="1">
    <location>
        <begin position="1447"/>
        <end position="1466"/>
    </location>
</feature>
<protein>
    <recommendedName>
        <fullName evidence="2">Phosphatidylinositol transfer protein N-terminal domain-containing protein</fullName>
    </recommendedName>
</protein>
<keyword evidence="3" id="KW-1185">Reference proteome</keyword>
<dbReference type="InterPro" id="IPR001666">
    <property type="entry name" value="PI_transfer"/>
</dbReference>
<dbReference type="GO" id="GO:0071944">
    <property type="term" value="C:cell periphery"/>
    <property type="evidence" value="ECO:0007669"/>
    <property type="project" value="UniProtKB-ARBA"/>
</dbReference>
<dbReference type="FunFam" id="3.30.530.20:FF:000028">
    <property type="entry name" value="Phosphatidylinositol transfer protein 5"/>
    <property type="match status" value="1"/>
</dbReference>
<feature type="domain" description="Phosphatidylinositol transfer protein N-terminal" evidence="2">
    <location>
        <begin position="1188"/>
        <end position="1448"/>
    </location>
</feature>
<dbReference type="WBParaSite" id="SRDH1_68410.1">
    <property type="protein sequence ID" value="SRDH1_68410.1"/>
    <property type="gene ID" value="SRDH1_68410"/>
</dbReference>
<accession>A0AA85FZ73</accession>
<evidence type="ECO:0000259" key="2">
    <source>
        <dbReference type="Pfam" id="PF02121"/>
    </source>
</evidence>
<feature type="compositionally biased region" description="Low complexity" evidence="1">
    <location>
        <begin position="479"/>
        <end position="493"/>
    </location>
</feature>
<dbReference type="PANTHER" id="PTHR10658">
    <property type="entry name" value="PHOSPHATIDYLINOSITOL TRANSFER PROTEIN"/>
    <property type="match status" value="1"/>
</dbReference>
<dbReference type="InterPro" id="IPR023393">
    <property type="entry name" value="START-like_dom_sf"/>
</dbReference>
<dbReference type="InterPro" id="IPR055261">
    <property type="entry name" value="PI_transfer_N"/>
</dbReference>
<dbReference type="GO" id="GO:0008525">
    <property type="term" value="F:phosphatidylcholine transporter activity"/>
    <property type="evidence" value="ECO:0007669"/>
    <property type="project" value="TreeGrafter"/>
</dbReference>
<proteinExistence type="predicted"/>
<dbReference type="GO" id="GO:0035091">
    <property type="term" value="F:phosphatidylinositol binding"/>
    <property type="evidence" value="ECO:0007669"/>
    <property type="project" value="TreeGrafter"/>
</dbReference>
<name>A0AA85FZ73_9TREM</name>
<dbReference type="PANTHER" id="PTHR10658:SF11">
    <property type="entry name" value="VIBRATOR, ISOFORM B"/>
    <property type="match status" value="1"/>
</dbReference>
<reference evidence="3" key="1">
    <citation type="submission" date="2022-06" db="EMBL/GenBank/DDBJ databases">
        <authorList>
            <person name="Berger JAMES D."/>
            <person name="Berger JAMES D."/>
        </authorList>
    </citation>
    <scope>NUCLEOTIDE SEQUENCE [LARGE SCALE GENOMIC DNA]</scope>
</reference>
<evidence type="ECO:0000313" key="3">
    <source>
        <dbReference type="Proteomes" id="UP000050792"/>
    </source>
</evidence>
<sequence length="1466" mass="169205">MTSAMSQKDGHILSMIVFLSFRVNAEGSFIFVDHLNRNNCLKIFLNHSGVSVSYQEDDTPWITITEYSGATYYLRPEAEKTFQNWLTAVYKASKNCKPQAVGHTMECRPNFTDQHLSKSLEQEILTSKITEYSGATYYLRPEAEKTFQNWLTAVYKASKNCKPQAVGHTMECRPNFTDQHLSKSLEQEILTSKRLNEKRNLDYLGPHYSNIYQSGNNGFNVQPSLNSAVQPINSNYLDRDSEMIHSKQKNVKHVNENTLRSKNMQVEYKPGEDKPPPRPPRNPHVLHTVKEHANMRDDEIVETKALTNVKHRYPVTGLAKRMSIAASDLLGKSRDDLILLLLQLNREKANLKRWYEYFTYQIDQIQLIKGNTKEAKSDIAVIQSELNDVISQLKLSDPLIKFLDNMIRMGDVYGGDDVLFASEYRRHLLPSHEIVPSKPSLEFARDIEEREIARVLNNSLRRSLHRSSPLSDGNHFSQPISPISSSPSPSSSPFNNLNTSIIPKLDSMPEPVEVRLQRKRLEQELANIENLCAPHQLIHRKLKDAQKSIRLTERNKSSTEQSNKFNSKAPSATLLRRLHQDSIHNRQSKSANNSIRRKSVEPDYVEFYGDVYKRPSTAFDHYSQSSMKNKLYDMHHKHHYDQSRFMNHDDDGVEDGGDNEVDEDGIKKFRSIPENLNLFPHDSLFIQNTSKPLQDERHKPLNCNNPSDIIYKSPIRSRSYSEKPLSPSRLIPTKTTINNPLRKSFELSTKYCHEDEDDEDHYENNERIRNRIRKKPFREYSSDEVNKAHEWNWDLSGRKTLNHIKPSHDLDNLQFKPNILSSEYSKFSAFDSNELRYGNYNRNIRPKSDNLLENIDFTTDPGHFSQGDLYRNNSVSPKKLNRNEFERNEVFKDSFFEQPSTIDKSSPKKPSSSSFGTRGQNSDAIYANLSRPSMQETELFSGTHTNLDSIPTNLSDNNNHYYRNSKRGTIVSNCSSIMEQNKIQSIKPSLLPQTNTIINKYKLNLNDSSRRSSLNQDNINSAGSLESMFTTQEPNTPDEYFIATPRSSSRKDIGRNSDIENADEIIIPRKKEDKINSLRNVLLRQSLTDSSVYNQTDDRFYHGNQLQETNTVIAERVRLMTIKQQLAKEAASTSARLSSHEHQSTYNNVSGISPQILEIYFGYYTLEFSSSSKLCDTPPHSSFRSTNMIVKEYRVILPMTVEEYQVGQLYSVAEASKGETGGGDGVQILVNEPFDQTTYKPDRPLLKGDPRFTTGQYTHKYYHLAHKVPGFVRVIAPESAFVFNEYAWNAYPYCRTIITNNYMMEKFSVTIESLHVDSLVNVENAHQLSPEKWAEVEVIYIDIGDISQADKDYNPNEDPTTFRSGKTGRGPLKPKWWENGYKGPIMCAYKLVSCEFKMWGMQGRIEKMIQRQERRLFANFHRQVFCWMDKWHGWTMEDVRLHEEQTKKELEEQRTRGSLRGHVTEE</sequence>
<feature type="region of interest" description="Disordered" evidence="1">
    <location>
        <begin position="1029"/>
        <end position="1055"/>
    </location>
</feature>
<dbReference type="GO" id="GO:0005737">
    <property type="term" value="C:cytoplasm"/>
    <property type="evidence" value="ECO:0007669"/>
    <property type="project" value="UniProtKB-ARBA"/>
</dbReference>
<dbReference type="Proteomes" id="UP000050792">
    <property type="component" value="Unassembled WGS sequence"/>
</dbReference>
<organism evidence="3 4">
    <name type="scientific">Schistosoma rodhaini</name>
    <dbReference type="NCBI Taxonomy" id="6188"/>
    <lineage>
        <taxon>Eukaryota</taxon>
        <taxon>Metazoa</taxon>
        <taxon>Spiralia</taxon>
        <taxon>Lophotrochozoa</taxon>
        <taxon>Platyhelminthes</taxon>
        <taxon>Trematoda</taxon>
        <taxon>Digenea</taxon>
        <taxon>Strigeidida</taxon>
        <taxon>Schistosomatoidea</taxon>
        <taxon>Schistosomatidae</taxon>
        <taxon>Schistosoma</taxon>
    </lineage>
</organism>
<dbReference type="CDD" id="cd08888">
    <property type="entry name" value="SRPBCC_PITPNA-B_like"/>
    <property type="match status" value="1"/>
</dbReference>
<dbReference type="SUPFAM" id="SSF55961">
    <property type="entry name" value="Bet v1-like"/>
    <property type="match status" value="1"/>
</dbReference>
<reference evidence="4" key="2">
    <citation type="submission" date="2023-11" db="UniProtKB">
        <authorList>
            <consortium name="WormBaseParasite"/>
        </authorList>
    </citation>
    <scope>IDENTIFICATION</scope>
</reference>
<dbReference type="Pfam" id="PF02121">
    <property type="entry name" value="IP_trans"/>
    <property type="match status" value="1"/>
</dbReference>
<feature type="region of interest" description="Disordered" evidence="1">
    <location>
        <begin position="464"/>
        <end position="503"/>
    </location>
</feature>
<dbReference type="GO" id="GO:0008526">
    <property type="term" value="F:phosphatidylinositol transfer activity"/>
    <property type="evidence" value="ECO:0007669"/>
    <property type="project" value="TreeGrafter"/>
</dbReference>